<dbReference type="CDD" id="cd00121">
    <property type="entry name" value="MATH"/>
    <property type="match status" value="1"/>
</dbReference>
<proteinExistence type="predicted"/>
<dbReference type="STRING" id="72664.V4M3U0"/>
<dbReference type="eggNOG" id="KOG1987">
    <property type="taxonomic scope" value="Eukaryota"/>
</dbReference>
<evidence type="ECO:0000259" key="1">
    <source>
        <dbReference type="PROSITE" id="PS50144"/>
    </source>
</evidence>
<name>V4M3U0_EUTSA</name>
<reference evidence="2 3" key="1">
    <citation type="journal article" date="2013" name="Front. Plant Sci.">
        <title>The Reference Genome of the Halophytic Plant Eutrema salsugineum.</title>
        <authorList>
            <person name="Yang R."/>
            <person name="Jarvis D.E."/>
            <person name="Chen H."/>
            <person name="Beilstein M.A."/>
            <person name="Grimwood J."/>
            <person name="Jenkins J."/>
            <person name="Shu S."/>
            <person name="Prochnik S."/>
            <person name="Xin M."/>
            <person name="Ma C."/>
            <person name="Schmutz J."/>
            <person name="Wing R.A."/>
            <person name="Mitchell-Olds T."/>
            <person name="Schumaker K.S."/>
            <person name="Wang X."/>
        </authorList>
    </citation>
    <scope>NUCLEOTIDE SEQUENCE [LARGE SCALE GENOMIC DNA]</scope>
</reference>
<dbReference type="Pfam" id="PF22486">
    <property type="entry name" value="MATH_2"/>
    <property type="match status" value="1"/>
</dbReference>
<dbReference type="InterPro" id="IPR002083">
    <property type="entry name" value="MATH/TRAF_dom"/>
</dbReference>
<dbReference type="EMBL" id="KI517416">
    <property type="protein sequence ID" value="ESQ46918.1"/>
    <property type="molecule type" value="Genomic_DNA"/>
</dbReference>
<dbReference type="SUPFAM" id="SSF49599">
    <property type="entry name" value="TRAF domain-like"/>
    <property type="match status" value="1"/>
</dbReference>
<dbReference type="PROSITE" id="PS50144">
    <property type="entry name" value="MATH"/>
    <property type="match status" value="1"/>
</dbReference>
<protein>
    <recommendedName>
        <fullName evidence="1">MATH domain-containing protein</fullName>
    </recommendedName>
</protein>
<organism evidence="2 3">
    <name type="scientific">Eutrema salsugineum</name>
    <name type="common">Saltwater cress</name>
    <name type="synonym">Sisymbrium salsugineum</name>
    <dbReference type="NCBI Taxonomy" id="72664"/>
    <lineage>
        <taxon>Eukaryota</taxon>
        <taxon>Viridiplantae</taxon>
        <taxon>Streptophyta</taxon>
        <taxon>Embryophyta</taxon>
        <taxon>Tracheophyta</taxon>
        <taxon>Spermatophyta</taxon>
        <taxon>Magnoliopsida</taxon>
        <taxon>eudicotyledons</taxon>
        <taxon>Gunneridae</taxon>
        <taxon>Pentapetalae</taxon>
        <taxon>rosids</taxon>
        <taxon>malvids</taxon>
        <taxon>Brassicales</taxon>
        <taxon>Brassicaceae</taxon>
        <taxon>Eutremeae</taxon>
        <taxon>Eutrema</taxon>
    </lineage>
</organism>
<dbReference type="AlphaFoldDB" id="V4M3U0"/>
<dbReference type="Proteomes" id="UP000030689">
    <property type="component" value="Unassembled WGS sequence"/>
</dbReference>
<dbReference type="Gramene" id="ESQ46918">
    <property type="protein sequence ID" value="ESQ46918"/>
    <property type="gene ID" value="EUTSA_v10027997mg"/>
</dbReference>
<keyword evidence="3" id="KW-1185">Reference proteome</keyword>
<sequence>MRMTLLKFQKRFGLAKMEGKAYVGGVLVCEGEFKMVSTVERFHWILESLCASDGETYYSRNFVVAGCNWRLKAYVSEEDGNDDEYLALYLELAPGSPPPGWKRQDRNDVSM</sequence>
<dbReference type="InterPro" id="IPR008974">
    <property type="entry name" value="TRAF-like"/>
</dbReference>
<gene>
    <name evidence="2" type="ORF">EUTSA_v10027997mg</name>
</gene>
<dbReference type="Gene3D" id="2.60.210.10">
    <property type="entry name" value="Apoptosis, Tumor Necrosis Factor Receptor Associated Protein 2, Chain A"/>
    <property type="match status" value="1"/>
</dbReference>
<evidence type="ECO:0000313" key="2">
    <source>
        <dbReference type="EMBL" id="ESQ46918.1"/>
    </source>
</evidence>
<accession>V4M3U0</accession>
<feature type="domain" description="MATH" evidence="1">
    <location>
        <begin position="39"/>
        <end position="111"/>
    </location>
</feature>
<evidence type="ECO:0000313" key="3">
    <source>
        <dbReference type="Proteomes" id="UP000030689"/>
    </source>
</evidence>
<dbReference type="KEGG" id="eus:EUTSA_v10027997mg"/>